<evidence type="ECO:0008006" key="2">
    <source>
        <dbReference type="Google" id="ProtNLM"/>
    </source>
</evidence>
<accession>A0A6N2TB39</accession>
<organism evidence="1">
    <name type="scientific">Schaalia odontolytica</name>
    <dbReference type="NCBI Taxonomy" id="1660"/>
    <lineage>
        <taxon>Bacteria</taxon>
        <taxon>Bacillati</taxon>
        <taxon>Actinomycetota</taxon>
        <taxon>Actinomycetes</taxon>
        <taxon>Actinomycetales</taxon>
        <taxon>Actinomycetaceae</taxon>
        <taxon>Schaalia</taxon>
    </lineage>
</organism>
<protein>
    <recommendedName>
        <fullName evidence="2">Phage tail protein</fullName>
    </recommendedName>
</protein>
<dbReference type="EMBL" id="CACRSM010000002">
    <property type="protein sequence ID" value="VYT02039.1"/>
    <property type="molecule type" value="Genomic_DNA"/>
</dbReference>
<dbReference type="AlphaFoldDB" id="A0A6N2TB39"/>
<sequence length="144" mass="15731">MPEPAKSGTAPIAQSLGPGTLKFGSVGSEMEFSSRVLKAEYSPELKKESAVEMLDGSVHQPEGTWEGKISGEFYQEYGSQSLISWCMKQAGELLPFEFRPRNDSPMIFKGKCVISPVKVGGDPKKENTTSFDFECVGKPELTES</sequence>
<proteinExistence type="predicted"/>
<evidence type="ECO:0000313" key="1">
    <source>
        <dbReference type="EMBL" id="VYT02039.1"/>
    </source>
</evidence>
<name>A0A6N2TB39_9ACTO</name>
<gene>
    <name evidence="1" type="ORF">AOLFYP35_01239</name>
</gene>
<reference evidence="1" key="1">
    <citation type="submission" date="2019-11" db="EMBL/GenBank/DDBJ databases">
        <authorList>
            <person name="Feng L."/>
        </authorList>
    </citation>
    <scope>NUCLEOTIDE SEQUENCE</scope>
    <source>
        <strain evidence="1">AodontolyticusLFYP35</strain>
    </source>
</reference>